<accession>A0A9P4UIU8</accession>
<evidence type="ECO:0000313" key="3">
    <source>
        <dbReference type="EMBL" id="KAF2717252.1"/>
    </source>
</evidence>
<dbReference type="PROSITE" id="PS50181">
    <property type="entry name" value="FBOX"/>
    <property type="match status" value="1"/>
</dbReference>
<dbReference type="EMBL" id="MU003848">
    <property type="protein sequence ID" value="KAF2717252.1"/>
    <property type="molecule type" value="Genomic_DNA"/>
</dbReference>
<feature type="domain" description="F-box" evidence="2">
    <location>
        <begin position="55"/>
        <end position="103"/>
    </location>
</feature>
<dbReference type="Proteomes" id="UP000799441">
    <property type="component" value="Unassembled WGS sequence"/>
</dbReference>
<name>A0A9P4UIU8_9PEZI</name>
<organism evidence="3 4">
    <name type="scientific">Polychaeton citri CBS 116435</name>
    <dbReference type="NCBI Taxonomy" id="1314669"/>
    <lineage>
        <taxon>Eukaryota</taxon>
        <taxon>Fungi</taxon>
        <taxon>Dikarya</taxon>
        <taxon>Ascomycota</taxon>
        <taxon>Pezizomycotina</taxon>
        <taxon>Dothideomycetes</taxon>
        <taxon>Dothideomycetidae</taxon>
        <taxon>Capnodiales</taxon>
        <taxon>Capnodiaceae</taxon>
        <taxon>Polychaeton</taxon>
    </lineage>
</organism>
<dbReference type="SUPFAM" id="SSF81383">
    <property type="entry name" value="F-box domain"/>
    <property type="match status" value="1"/>
</dbReference>
<gene>
    <name evidence="3" type="ORF">K431DRAFT_323276</name>
</gene>
<evidence type="ECO:0000256" key="1">
    <source>
        <dbReference type="SAM" id="MobiDB-lite"/>
    </source>
</evidence>
<comment type="caution">
    <text evidence="3">The sequence shown here is derived from an EMBL/GenBank/DDBJ whole genome shotgun (WGS) entry which is preliminary data.</text>
</comment>
<dbReference type="InterPro" id="IPR036047">
    <property type="entry name" value="F-box-like_dom_sf"/>
</dbReference>
<sequence>MSKTQKRSTRKTEVVEDNDEPLIDTTAALPLRSKKTERLQKRAQRKEQRKVKSEIQSFLDLPAELLGEVLSYLRPSDVMSLLVVNRSTRTYILDQQSTIAREIIARRYWVLSRCFQVPVSACSLSVEQQAALLSPRWQDRLKLNTQNPYQHIERIDPRELCTCMTCVLSWNNLCTIIDLAHWQHDFDNREPIPMIPRGRYPDWNTQLLGRNATVTEKAMRSPLVYARVLEMHLNTTTRTIVRHSKWKKKGAAPPRRLYDLTDDEIDAGTDEFLERTGPPSYEPVFHRDNYYNIGAFIPGRRWSKDDQRWFYPPAQPKPHQADVEYVSKWFRPSPEMEQRMDQYVEKLRRQLAR</sequence>
<evidence type="ECO:0000259" key="2">
    <source>
        <dbReference type="PROSITE" id="PS50181"/>
    </source>
</evidence>
<feature type="region of interest" description="Disordered" evidence="1">
    <location>
        <begin position="1"/>
        <end position="20"/>
    </location>
</feature>
<evidence type="ECO:0000313" key="4">
    <source>
        <dbReference type="Proteomes" id="UP000799441"/>
    </source>
</evidence>
<proteinExistence type="predicted"/>
<dbReference type="Pfam" id="PF00646">
    <property type="entry name" value="F-box"/>
    <property type="match status" value="1"/>
</dbReference>
<protein>
    <recommendedName>
        <fullName evidence="2">F-box domain-containing protein</fullName>
    </recommendedName>
</protein>
<keyword evidence="4" id="KW-1185">Reference proteome</keyword>
<dbReference type="AlphaFoldDB" id="A0A9P4UIU8"/>
<dbReference type="OrthoDB" id="3642468at2759"/>
<dbReference type="InterPro" id="IPR001810">
    <property type="entry name" value="F-box_dom"/>
</dbReference>
<reference evidence="3" key="1">
    <citation type="journal article" date="2020" name="Stud. Mycol.">
        <title>101 Dothideomycetes genomes: a test case for predicting lifestyles and emergence of pathogens.</title>
        <authorList>
            <person name="Haridas S."/>
            <person name="Albert R."/>
            <person name="Binder M."/>
            <person name="Bloem J."/>
            <person name="Labutti K."/>
            <person name="Salamov A."/>
            <person name="Andreopoulos B."/>
            <person name="Baker S."/>
            <person name="Barry K."/>
            <person name="Bills G."/>
            <person name="Bluhm B."/>
            <person name="Cannon C."/>
            <person name="Castanera R."/>
            <person name="Culley D."/>
            <person name="Daum C."/>
            <person name="Ezra D."/>
            <person name="Gonzalez J."/>
            <person name="Henrissat B."/>
            <person name="Kuo A."/>
            <person name="Liang C."/>
            <person name="Lipzen A."/>
            <person name="Lutzoni F."/>
            <person name="Magnuson J."/>
            <person name="Mondo S."/>
            <person name="Nolan M."/>
            <person name="Ohm R."/>
            <person name="Pangilinan J."/>
            <person name="Park H.-J."/>
            <person name="Ramirez L."/>
            <person name="Alfaro M."/>
            <person name="Sun H."/>
            <person name="Tritt A."/>
            <person name="Yoshinaga Y."/>
            <person name="Zwiers L.-H."/>
            <person name="Turgeon B."/>
            <person name="Goodwin S."/>
            <person name="Spatafora J."/>
            <person name="Crous P."/>
            <person name="Grigoriev I."/>
        </authorList>
    </citation>
    <scope>NUCLEOTIDE SEQUENCE</scope>
    <source>
        <strain evidence="3">CBS 116435</strain>
    </source>
</reference>